<keyword evidence="4" id="KW-1185">Reference proteome</keyword>
<evidence type="ECO:0000313" key="3">
    <source>
        <dbReference type="EMBL" id="RNI40267.1"/>
    </source>
</evidence>
<dbReference type="EMBL" id="RJJR01000001">
    <property type="protein sequence ID" value="RNI40267.1"/>
    <property type="molecule type" value="Genomic_DNA"/>
</dbReference>
<accession>A0A3M9NSQ7</accession>
<dbReference type="Pfam" id="PF16314">
    <property type="entry name" value="DUF4954"/>
    <property type="match status" value="1"/>
</dbReference>
<dbReference type="Proteomes" id="UP000267223">
    <property type="component" value="Unassembled WGS sequence"/>
</dbReference>
<gene>
    <name evidence="3" type="ORF">EFY79_02920</name>
</gene>
<dbReference type="AlphaFoldDB" id="A0A3M9NSQ7"/>
<dbReference type="RefSeq" id="WP_123119158.1">
    <property type="nucleotide sequence ID" value="NZ_RJJR01000001.1"/>
</dbReference>
<dbReference type="OrthoDB" id="908418at2"/>
<evidence type="ECO:0000313" key="4">
    <source>
        <dbReference type="Proteomes" id="UP000267223"/>
    </source>
</evidence>
<dbReference type="Pfam" id="PF20683">
    <property type="entry name" value="DUF6819"/>
    <property type="match status" value="1"/>
</dbReference>
<dbReference type="InterPro" id="IPR049208">
    <property type="entry name" value="DUF6819"/>
</dbReference>
<evidence type="ECO:0000259" key="2">
    <source>
        <dbReference type="Pfam" id="PF20683"/>
    </source>
</evidence>
<dbReference type="InterPro" id="IPR032533">
    <property type="entry name" value="DUF4954"/>
</dbReference>
<evidence type="ECO:0000259" key="1">
    <source>
        <dbReference type="Pfam" id="PF16314"/>
    </source>
</evidence>
<proteinExistence type="predicted"/>
<reference evidence="3 4" key="1">
    <citation type="submission" date="2018-11" db="EMBL/GenBank/DDBJ databases">
        <title>Draft genome sequence of Ferruginibacter sp. BO-59.</title>
        <authorList>
            <person name="Im W.T."/>
        </authorList>
    </citation>
    <scope>NUCLEOTIDE SEQUENCE [LARGE SCALE GENOMIC DNA]</scope>
    <source>
        <strain evidence="3 4">BO-59</strain>
    </source>
</reference>
<comment type="caution">
    <text evidence="3">The sequence shown here is derived from an EMBL/GenBank/DDBJ whole genome shotgun (WGS) entry which is preliminary data.</text>
</comment>
<feature type="domain" description="DUF4954" evidence="1">
    <location>
        <begin position="42"/>
        <end position="487"/>
    </location>
</feature>
<organism evidence="3 4">
    <name type="scientific">Hanamia caeni</name>
    <dbReference type="NCBI Taxonomy" id="2294116"/>
    <lineage>
        <taxon>Bacteria</taxon>
        <taxon>Pseudomonadati</taxon>
        <taxon>Bacteroidota</taxon>
        <taxon>Chitinophagia</taxon>
        <taxon>Chitinophagales</taxon>
        <taxon>Chitinophagaceae</taxon>
        <taxon>Hanamia</taxon>
    </lineage>
</organism>
<sequence>MNIITKHPINNLGYNFIDPKYIPDGEDEYYLRNQQNNNGIDYRRLSGSEIEILIRNGNTSDDWGKIFVSKAFDPTLVKNSKFHGLIRIGKLEPFYLEFHNLRMPVGIYNSHVISCDFGDNVCIDNAGYLSHYIIGNEVMITNVNELATTDYSKFGNGILKEGENENTRVWIEVRNENGGRRIAPFDRMLPGDAYLWSNNPEDKILQQRFLDLTHNESSTKRGFYGTIGDRCVIKDCDIIKDVIIGTDAYLKGANKLKNLTINSDKERTSQIGEGCEMVNGIVGYGCRIFYGVKAVRFIMAAHSQLKYGARLINSYLGNNSTISCCEVLNTLIFPNHEQHHNNSFLCAALVMGQSNIAAGATIGSNHNSRAADGEIIAGRGFWPGLCVSLKHNSRFASFCILAKGDYPFELNIPIPFCLVSNDVANDKLVLMPGYWFMYNMYALERNAWKFKDRDKRTEKIQHIEYSYLAPDTINEMFDSIEILSKLKVDDEGNAQIGDIENSKRITEIVKIKESVDLFRELIGYYGTVQLINHINANKFSSFDEFKKSIPVKISRTKWRNIGGQLIPASDVEKLKDQIKTSKIDSWKEVHEFYHKSGEDYEKNKLIHAYTSLLEIENITSKQLTPEYFRQLLERSVVTKTWASKAIYESRAKDYSNPFRKMIYENAEEMNTIMGKLEDNHFIQDQFKDLDAFKKTVKGLIKKYVAKTA</sequence>
<protein>
    <submittedName>
        <fullName evidence="3">DUF4954 family protein</fullName>
    </submittedName>
</protein>
<name>A0A3M9NSQ7_9BACT</name>
<feature type="domain" description="DUF6819" evidence="2">
    <location>
        <begin position="555"/>
        <end position="697"/>
    </location>
</feature>